<reference evidence="2 3" key="1">
    <citation type="submission" date="2016-07" db="EMBL/GenBank/DDBJ databases">
        <title>Pervasive Adenine N6-methylation of Active Genes in Fungi.</title>
        <authorList>
            <consortium name="DOE Joint Genome Institute"/>
            <person name="Mondo S.J."/>
            <person name="Dannebaum R.O."/>
            <person name="Kuo R.C."/>
            <person name="Labutti K."/>
            <person name="Haridas S."/>
            <person name="Kuo A."/>
            <person name="Salamov A."/>
            <person name="Ahrendt S.R."/>
            <person name="Lipzen A."/>
            <person name="Sullivan W."/>
            <person name="Andreopoulos W.B."/>
            <person name="Clum A."/>
            <person name="Lindquist E."/>
            <person name="Daum C."/>
            <person name="Ramamoorthy G.K."/>
            <person name="Gryganskyi A."/>
            <person name="Culley D."/>
            <person name="Magnuson J.K."/>
            <person name="James T.Y."/>
            <person name="O'Malley M.A."/>
            <person name="Stajich J.E."/>
            <person name="Spatafora J.W."/>
            <person name="Visel A."/>
            <person name="Grigoriev I.V."/>
        </authorList>
    </citation>
    <scope>NUCLEOTIDE SEQUENCE [LARGE SCALE GENOMIC DNA]</scope>
    <source>
        <strain evidence="2 3">JEL800</strain>
    </source>
</reference>
<dbReference type="Proteomes" id="UP000193642">
    <property type="component" value="Unassembled WGS sequence"/>
</dbReference>
<accession>A0A1Y2ANK4</accession>
<proteinExistence type="predicted"/>
<name>A0A1Y2ANK4_9FUNG</name>
<organism evidence="2 3">
    <name type="scientific">Rhizoclosmatium globosum</name>
    <dbReference type="NCBI Taxonomy" id="329046"/>
    <lineage>
        <taxon>Eukaryota</taxon>
        <taxon>Fungi</taxon>
        <taxon>Fungi incertae sedis</taxon>
        <taxon>Chytridiomycota</taxon>
        <taxon>Chytridiomycota incertae sedis</taxon>
        <taxon>Chytridiomycetes</taxon>
        <taxon>Chytridiales</taxon>
        <taxon>Chytriomycetaceae</taxon>
        <taxon>Rhizoclosmatium</taxon>
    </lineage>
</organism>
<dbReference type="OrthoDB" id="5295250at2759"/>
<dbReference type="EMBL" id="MCGO01000148">
    <property type="protein sequence ID" value="ORY24139.1"/>
    <property type="molecule type" value="Genomic_DNA"/>
</dbReference>
<sequence length="139" mass="16032">MDSLPVELATRILCHIDLPEVFKLRRLSKSFNNLLVTEYFITQWFSFSIKEQHPGPVPPINLLLWRTRALQAHSRRIVKVVDSPGLRKAADSHRRSCDPRIAVTFHTARRTPPCRKRIRRISSAQLSSGIPQNPVARFK</sequence>
<dbReference type="SUPFAM" id="SSF81383">
    <property type="entry name" value="F-box domain"/>
    <property type="match status" value="1"/>
</dbReference>
<keyword evidence="3" id="KW-1185">Reference proteome</keyword>
<dbReference type="AlphaFoldDB" id="A0A1Y2ANK4"/>
<protein>
    <recommendedName>
        <fullName evidence="1">F-box domain-containing protein</fullName>
    </recommendedName>
</protein>
<dbReference type="Pfam" id="PF00646">
    <property type="entry name" value="F-box"/>
    <property type="match status" value="1"/>
</dbReference>
<dbReference type="PROSITE" id="PS50181">
    <property type="entry name" value="FBOX"/>
    <property type="match status" value="1"/>
</dbReference>
<dbReference type="InterPro" id="IPR001810">
    <property type="entry name" value="F-box_dom"/>
</dbReference>
<gene>
    <name evidence="2" type="ORF">BCR33DRAFT_774961</name>
</gene>
<feature type="domain" description="F-box" evidence="1">
    <location>
        <begin position="1"/>
        <end position="47"/>
    </location>
</feature>
<comment type="caution">
    <text evidence="2">The sequence shown here is derived from an EMBL/GenBank/DDBJ whole genome shotgun (WGS) entry which is preliminary data.</text>
</comment>
<evidence type="ECO:0000313" key="3">
    <source>
        <dbReference type="Proteomes" id="UP000193642"/>
    </source>
</evidence>
<evidence type="ECO:0000313" key="2">
    <source>
        <dbReference type="EMBL" id="ORY24139.1"/>
    </source>
</evidence>
<dbReference type="InterPro" id="IPR036047">
    <property type="entry name" value="F-box-like_dom_sf"/>
</dbReference>
<evidence type="ECO:0000259" key="1">
    <source>
        <dbReference type="PROSITE" id="PS50181"/>
    </source>
</evidence>